<evidence type="ECO:0000313" key="2">
    <source>
        <dbReference type="EMBL" id="KID90351.1"/>
    </source>
</evidence>
<organism evidence="2 3">
    <name type="scientific">Metarhizium guizhouense (strain ARSEF 977)</name>
    <dbReference type="NCBI Taxonomy" id="1276136"/>
    <lineage>
        <taxon>Eukaryota</taxon>
        <taxon>Fungi</taxon>
        <taxon>Dikarya</taxon>
        <taxon>Ascomycota</taxon>
        <taxon>Pezizomycotina</taxon>
        <taxon>Sordariomycetes</taxon>
        <taxon>Hypocreomycetidae</taxon>
        <taxon>Hypocreales</taxon>
        <taxon>Clavicipitaceae</taxon>
        <taxon>Metarhizium</taxon>
    </lineage>
</organism>
<dbReference type="EMBL" id="AZNH01000006">
    <property type="protein sequence ID" value="KID90351.1"/>
    <property type="molecule type" value="Genomic_DNA"/>
</dbReference>
<proteinExistence type="predicted"/>
<feature type="region of interest" description="Disordered" evidence="1">
    <location>
        <begin position="1"/>
        <end position="123"/>
    </location>
</feature>
<evidence type="ECO:0000256" key="1">
    <source>
        <dbReference type="SAM" id="MobiDB-lite"/>
    </source>
</evidence>
<name>A0A0B4HK93_METGA</name>
<dbReference type="AlphaFoldDB" id="A0A0B4HK93"/>
<evidence type="ECO:0000313" key="3">
    <source>
        <dbReference type="Proteomes" id="UP000031192"/>
    </source>
</evidence>
<reference evidence="2 3" key="1">
    <citation type="journal article" date="2014" name="Proc. Natl. Acad. Sci. U.S.A.">
        <title>Trajectory and genomic determinants of fungal-pathogen speciation and host adaptation.</title>
        <authorList>
            <person name="Hu X."/>
            <person name="Xiao G."/>
            <person name="Zheng P."/>
            <person name="Shang Y."/>
            <person name="Su Y."/>
            <person name="Zhang X."/>
            <person name="Liu X."/>
            <person name="Zhan S."/>
            <person name="St Leger R.J."/>
            <person name="Wang C."/>
        </authorList>
    </citation>
    <scope>NUCLEOTIDE SEQUENCE [LARGE SCALE GENOMIC DNA]</scope>
    <source>
        <strain evidence="2 3">ARSEF 977</strain>
    </source>
</reference>
<accession>A0A0B4HK93</accession>
<dbReference type="Proteomes" id="UP000031192">
    <property type="component" value="Unassembled WGS sequence"/>
</dbReference>
<protein>
    <submittedName>
        <fullName evidence="2">Uncharacterized protein</fullName>
    </submittedName>
</protein>
<comment type="caution">
    <text evidence="2">The sequence shown here is derived from an EMBL/GenBank/DDBJ whole genome shotgun (WGS) entry which is preliminary data.</text>
</comment>
<dbReference type="HOGENOM" id="CLU_1825746_0_0_1"/>
<gene>
    <name evidence="2" type="ORF">MGU_03056</name>
</gene>
<feature type="compositionally biased region" description="Basic residues" evidence="1">
    <location>
        <begin position="50"/>
        <end position="63"/>
    </location>
</feature>
<keyword evidence="3" id="KW-1185">Reference proteome</keyword>
<feature type="compositionally biased region" description="Basic residues" evidence="1">
    <location>
        <begin position="93"/>
        <end position="102"/>
    </location>
</feature>
<sequence>MPRRRHADRSGLEPGLGHASGSGLVAQSPFLLGINPTAPPSSPTGQRWTAPRRPHVRVPRPRWHMGQQRGSAKGHMERQKQQVDGSTGSSQERRRRACRARHGGAGCARTRRRSVGCAGGRAQQLRRICGPQDAKTKPCGQ</sequence>